<proteinExistence type="predicted"/>
<keyword evidence="1" id="KW-0732">Signal</keyword>
<evidence type="ECO:0000256" key="1">
    <source>
        <dbReference type="SAM" id="SignalP"/>
    </source>
</evidence>
<sequence>MVIMAPRSRFYSWHLHSHKPLHRVLLFVLAVQVVIALPDQPFSVVPDQPLSVLADQPLSGVADQPLSVVADYPKGCQGGPGSEGAVVDVLSEGSCLYFMRGQDSAGRPRESAGIDIKTNVERLIGNMSLQLNVFGDTVHFIETPNISVETSGWAHLAFDHDDVDLWWALSPGDTHFSPSDEGYLKLFLPFFFIGTFPEDQRAFTGYKNISGVAVSNGMHLYADLNQTKESDVPFNVKFKVSIEKVERGWRYHIGYGARGSYEQASGADHSYFHTVDVAKGTIYG</sequence>
<name>A0A7J6NGK2_PEROL</name>
<protein>
    <submittedName>
        <fullName evidence="2">Uncharacterized protein</fullName>
    </submittedName>
</protein>
<comment type="caution">
    <text evidence="2">The sequence shown here is derived from an EMBL/GenBank/DDBJ whole genome shotgun (WGS) entry which is preliminary data.</text>
</comment>
<evidence type="ECO:0000313" key="3">
    <source>
        <dbReference type="Proteomes" id="UP000541610"/>
    </source>
</evidence>
<reference evidence="2 3" key="1">
    <citation type="submission" date="2020-04" db="EMBL/GenBank/DDBJ databases">
        <title>Perkinsus olseni comparative genomics.</title>
        <authorList>
            <person name="Bogema D.R."/>
        </authorList>
    </citation>
    <scope>NUCLEOTIDE SEQUENCE [LARGE SCALE GENOMIC DNA]</scope>
    <source>
        <strain evidence="2">00978-12</strain>
    </source>
</reference>
<dbReference type="EMBL" id="JABANP010000397">
    <property type="protein sequence ID" value="KAF4682966.1"/>
    <property type="molecule type" value="Genomic_DNA"/>
</dbReference>
<organism evidence="2 3">
    <name type="scientific">Perkinsus olseni</name>
    <name type="common">Perkinsus atlanticus</name>
    <dbReference type="NCBI Taxonomy" id="32597"/>
    <lineage>
        <taxon>Eukaryota</taxon>
        <taxon>Sar</taxon>
        <taxon>Alveolata</taxon>
        <taxon>Perkinsozoa</taxon>
        <taxon>Perkinsea</taxon>
        <taxon>Perkinsida</taxon>
        <taxon>Perkinsidae</taxon>
        <taxon>Perkinsus</taxon>
    </lineage>
</organism>
<dbReference type="Proteomes" id="UP000541610">
    <property type="component" value="Unassembled WGS sequence"/>
</dbReference>
<feature type="signal peptide" evidence="1">
    <location>
        <begin position="1"/>
        <end position="36"/>
    </location>
</feature>
<accession>A0A7J6NGK2</accession>
<dbReference type="AlphaFoldDB" id="A0A7J6NGK2"/>
<feature type="chain" id="PRO_5029459824" evidence="1">
    <location>
        <begin position="37"/>
        <end position="284"/>
    </location>
</feature>
<gene>
    <name evidence="2" type="ORF">FOZ60_009796</name>
</gene>
<evidence type="ECO:0000313" key="2">
    <source>
        <dbReference type="EMBL" id="KAF4682966.1"/>
    </source>
</evidence>